<dbReference type="EMBL" id="LR903702">
    <property type="protein sequence ID" value="CAD7252189.1"/>
    <property type="molecule type" value="Genomic_DNA"/>
</dbReference>
<evidence type="ECO:0000256" key="1">
    <source>
        <dbReference type="SAM" id="MobiDB-lite"/>
    </source>
</evidence>
<evidence type="ECO:0000256" key="2">
    <source>
        <dbReference type="SAM" id="Phobius"/>
    </source>
</evidence>
<keyword evidence="2" id="KW-1133">Transmembrane helix</keyword>
<feature type="signal peptide" evidence="3">
    <location>
        <begin position="1"/>
        <end position="21"/>
    </location>
</feature>
<feature type="region of interest" description="Disordered" evidence="1">
    <location>
        <begin position="117"/>
        <end position="137"/>
    </location>
</feature>
<organism evidence="4">
    <name type="scientific">Darwinula stevensoni</name>
    <dbReference type="NCBI Taxonomy" id="69355"/>
    <lineage>
        <taxon>Eukaryota</taxon>
        <taxon>Metazoa</taxon>
        <taxon>Ecdysozoa</taxon>
        <taxon>Arthropoda</taxon>
        <taxon>Crustacea</taxon>
        <taxon>Oligostraca</taxon>
        <taxon>Ostracoda</taxon>
        <taxon>Podocopa</taxon>
        <taxon>Podocopida</taxon>
        <taxon>Darwinulocopina</taxon>
        <taxon>Darwinuloidea</taxon>
        <taxon>Darwinulidae</taxon>
        <taxon>Darwinula</taxon>
    </lineage>
</organism>
<protein>
    <submittedName>
        <fullName evidence="4">Uncharacterized protein</fullName>
    </submittedName>
</protein>
<evidence type="ECO:0000313" key="5">
    <source>
        <dbReference type="Proteomes" id="UP000677054"/>
    </source>
</evidence>
<gene>
    <name evidence="4" type="ORF">DSTB1V02_LOCUS11947</name>
</gene>
<keyword evidence="5" id="KW-1185">Reference proteome</keyword>
<feature type="transmembrane region" description="Helical" evidence="2">
    <location>
        <begin position="170"/>
        <end position="192"/>
    </location>
</feature>
<evidence type="ECO:0000256" key="3">
    <source>
        <dbReference type="SAM" id="SignalP"/>
    </source>
</evidence>
<proteinExistence type="predicted"/>
<reference evidence="4" key="1">
    <citation type="submission" date="2020-11" db="EMBL/GenBank/DDBJ databases">
        <authorList>
            <person name="Tran Van P."/>
        </authorList>
    </citation>
    <scope>NUCLEOTIDE SEQUENCE</scope>
</reference>
<evidence type="ECO:0000313" key="4">
    <source>
        <dbReference type="EMBL" id="CAD7252189.1"/>
    </source>
</evidence>
<keyword evidence="2" id="KW-0812">Transmembrane</keyword>
<accession>A0A7R9AED3</accession>
<dbReference type="Proteomes" id="UP000677054">
    <property type="component" value="Unassembled WGS sequence"/>
</dbReference>
<dbReference type="AlphaFoldDB" id="A0A7R9AED3"/>
<dbReference type="EMBL" id="CAJPEV010004185">
    <property type="protein sequence ID" value="CAG0901339.1"/>
    <property type="molecule type" value="Genomic_DNA"/>
</dbReference>
<keyword evidence="2" id="KW-0472">Membrane</keyword>
<name>A0A7R9AED3_9CRUS</name>
<keyword evidence="3" id="KW-0732">Signal</keyword>
<sequence>MQVLGLLVCLVTLALVHGTFGGFGFGGFGPFGGGGYGADDGDFSEGRLTHPSWPSVFFFLIRPPSHPRRPSAFHSSVRMHAKIKKPFAFDTFSSSVPLCSLFVALSATLPDKTGHFSLSPSRINTPNRSGPPHSRSSAIGPEQQSWFLCGQCTSLHQCLFVCTHIFKMNYVLGLLVCLVTLALVHGTFLGGFRGFGPYAGYGYGGFYRPYGEYFGGYGPYGHEHHHHHHSHFGYFR</sequence>
<feature type="chain" id="PRO_5036209910" evidence="3">
    <location>
        <begin position="22"/>
        <end position="236"/>
    </location>
</feature>